<proteinExistence type="predicted"/>
<evidence type="ECO:0000313" key="3">
    <source>
        <dbReference type="Proteomes" id="UP000187203"/>
    </source>
</evidence>
<name>A0A1R3J0H0_9ROSI</name>
<dbReference type="Pfam" id="PF03140">
    <property type="entry name" value="DUF247"/>
    <property type="match status" value="2"/>
</dbReference>
<gene>
    <name evidence="2" type="ORF">COLO4_20323</name>
</gene>
<keyword evidence="3" id="KW-1185">Reference proteome</keyword>
<feature type="transmembrane region" description="Helical" evidence="1">
    <location>
        <begin position="306"/>
        <end position="333"/>
    </location>
</feature>
<dbReference type="OrthoDB" id="672127at2759"/>
<keyword evidence="1" id="KW-1133">Transmembrane helix</keyword>
<dbReference type="PANTHER" id="PTHR31170">
    <property type="entry name" value="BNAC04G53230D PROTEIN"/>
    <property type="match status" value="1"/>
</dbReference>
<sequence>MLEKLSQKSPKPCIFKVPNYLRQVKEMAYAPQVIGIGPYHRGNEDRLKAMEELKIRFLQKLIEETKETDISRYVLKMRELEERARKCYAEPCMPGKGRPKGDLKFKEIEIRHLLDFIHRCCCHPSSFEMKSYAKNKNLDWKFIRCATELQEAGITFKKVDGKSMFDIKFENGTLQIPELKIGDHTEPLLRNLIAFEQLFLSDMHLFHSDNSLKHVTDYMVFMNHLIDSPKDVEILCQHGIIKHTLGDDEAVATMINSLGAFVIYSDSFYSSNFYYAMVFNQINDYCSRRWNKRMANLKHNYFNSPWALISFLAALLLLILTVLQSVFSVLSYAG</sequence>
<dbReference type="STRING" id="93759.A0A1R3J0H0"/>
<reference evidence="3" key="1">
    <citation type="submission" date="2013-09" db="EMBL/GenBank/DDBJ databases">
        <title>Corchorus olitorius genome sequencing.</title>
        <authorList>
            <person name="Alam M."/>
            <person name="Haque M.S."/>
            <person name="Islam M.S."/>
            <person name="Emdad E.M."/>
            <person name="Islam M.M."/>
            <person name="Ahmed B."/>
            <person name="Halim A."/>
            <person name="Hossen Q.M.M."/>
            <person name="Hossain M.Z."/>
            <person name="Ahmed R."/>
            <person name="Khan M.M."/>
            <person name="Islam R."/>
            <person name="Rashid M.M."/>
            <person name="Khan S.A."/>
            <person name="Rahman M.S."/>
            <person name="Alam M."/>
            <person name="Yahiya A.S."/>
            <person name="Khan M.S."/>
            <person name="Azam M.S."/>
            <person name="Haque T."/>
            <person name="Lashkar M.Z.H."/>
            <person name="Akhand A.I."/>
            <person name="Morshed G."/>
            <person name="Roy S."/>
            <person name="Uddin K.S."/>
            <person name="Rabeya T."/>
            <person name="Hossain A.S."/>
            <person name="Chowdhury A."/>
            <person name="Snigdha A.R."/>
            <person name="Mortoza M.S."/>
            <person name="Matin S.A."/>
            <person name="Hoque S.M.E."/>
            <person name="Islam M.K."/>
            <person name="Roy D.K."/>
            <person name="Haider R."/>
            <person name="Moosa M.M."/>
            <person name="Elias S.M."/>
            <person name="Hasan A.M."/>
            <person name="Jahan S."/>
            <person name="Shafiuddin M."/>
            <person name="Mahmood N."/>
            <person name="Shommy N.S."/>
        </authorList>
    </citation>
    <scope>NUCLEOTIDE SEQUENCE [LARGE SCALE GENOMIC DNA]</scope>
    <source>
        <strain evidence="3">cv. O-4</strain>
    </source>
</reference>
<organism evidence="2 3">
    <name type="scientific">Corchorus olitorius</name>
    <dbReference type="NCBI Taxonomy" id="93759"/>
    <lineage>
        <taxon>Eukaryota</taxon>
        <taxon>Viridiplantae</taxon>
        <taxon>Streptophyta</taxon>
        <taxon>Embryophyta</taxon>
        <taxon>Tracheophyta</taxon>
        <taxon>Spermatophyta</taxon>
        <taxon>Magnoliopsida</taxon>
        <taxon>eudicotyledons</taxon>
        <taxon>Gunneridae</taxon>
        <taxon>Pentapetalae</taxon>
        <taxon>rosids</taxon>
        <taxon>malvids</taxon>
        <taxon>Malvales</taxon>
        <taxon>Malvaceae</taxon>
        <taxon>Grewioideae</taxon>
        <taxon>Apeibeae</taxon>
        <taxon>Corchorus</taxon>
    </lineage>
</organism>
<accession>A0A1R3J0H0</accession>
<dbReference type="PANTHER" id="PTHR31170:SF17">
    <property type="match status" value="1"/>
</dbReference>
<dbReference type="AlphaFoldDB" id="A0A1R3J0H0"/>
<evidence type="ECO:0000256" key="1">
    <source>
        <dbReference type="SAM" id="Phobius"/>
    </source>
</evidence>
<keyword evidence="1" id="KW-0812">Transmembrane</keyword>
<dbReference type="InterPro" id="IPR004158">
    <property type="entry name" value="DUF247_pln"/>
</dbReference>
<dbReference type="EMBL" id="AWUE01017115">
    <property type="protein sequence ID" value="OMO88290.1"/>
    <property type="molecule type" value="Genomic_DNA"/>
</dbReference>
<evidence type="ECO:0000313" key="2">
    <source>
        <dbReference type="EMBL" id="OMO88290.1"/>
    </source>
</evidence>
<keyword evidence="1" id="KW-0472">Membrane</keyword>
<protein>
    <submittedName>
        <fullName evidence="2">Uncharacterized protein</fullName>
    </submittedName>
</protein>
<dbReference type="Proteomes" id="UP000187203">
    <property type="component" value="Unassembled WGS sequence"/>
</dbReference>
<comment type="caution">
    <text evidence="2">The sequence shown here is derived from an EMBL/GenBank/DDBJ whole genome shotgun (WGS) entry which is preliminary data.</text>
</comment>